<sequence length="74" mass="8158">MFDGYAKLIPLTFLLGFYVSNVVASNIKDTIAGVRGVAVLHVALLPLPCLSILPCRVFFSAFIVETMNVFEEHK</sequence>
<gene>
    <name evidence="2" type="ORF">DICVIV_14134</name>
</gene>
<dbReference type="AlphaFoldDB" id="A0A0D8XBW2"/>
<evidence type="ECO:0000313" key="3">
    <source>
        <dbReference type="Proteomes" id="UP000053766"/>
    </source>
</evidence>
<evidence type="ECO:0000256" key="1">
    <source>
        <dbReference type="SAM" id="Phobius"/>
    </source>
</evidence>
<evidence type="ECO:0000313" key="2">
    <source>
        <dbReference type="EMBL" id="KJH39956.1"/>
    </source>
</evidence>
<keyword evidence="1" id="KW-0812">Transmembrane</keyword>
<dbReference type="OrthoDB" id="201595at2759"/>
<keyword evidence="1" id="KW-0472">Membrane</keyword>
<dbReference type="EMBL" id="KN718942">
    <property type="protein sequence ID" value="KJH39956.1"/>
    <property type="molecule type" value="Genomic_DNA"/>
</dbReference>
<keyword evidence="1" id="KW-1133">Transmembrane helix</keyword>
<dbReference type="Proteomes" id="UP000053766">
    <property type="component" value="Unassembled WGS sequence"/>
</dbReference>
<name>A0A0D8XBW2_DICVI</name>
<protein>
    <submittedName>
        <fullName evidence="2">Uncharacterized protein</fullName>
    </submittedName>
</protein>
<accession>A0A0D8XBW2</accession>
<reference evidence="2 3" key="1">
    <citation type="submission" date="2013-11" db="EMBL/GenBank/DDBJ databases">
        <title>Draft genome of the bovine lungworm Dictyocaulus viviparus.</title>
        <authorList>
            <person name="Mitreva M."/>
        </authorList>
    </citation>
    <scope>NUCLEOTIDE SEQUENCE [LARGE SCALE GENOMIC DNA]</scope>
    <source>
        <strain evidence="2 3">HannoverDv2000</strain>
    </source>
</reference>
<reference evidence="3" key="2">
    <citation type="journal article" date="2016" name="Sci. Rep.">
        <title>Dictyocaulus viviparus genome, variome and transcriptome elucidate lungworm biology and support future intervention.</title>
        <authorList>
            <person name="McNulty S.N."/>
            <person name="Strube C."/>
            <person name="Rosa B.A."/>
            <person name="Martin J.C."/>
            <person name="Tyagi R."/>
            <person name="Choi Y.J."/>
            <person name="Wang Q."/>
            <person name="Hallsworth Pepin K."/>
            <person name="Zhang X."/>
            <person name="Ozersky P."/>
            <person name="Wilson R.K."/>
            <person name="Sternberg P.W."/>
            <person name="Gasser R.B."/>
            <person name="Mitreva M."/>
        </authorList>
    </citation>
    <scope>NUCLEOTIDE SEQUENCE [LARGE SCALE GENOMIC DNA]</scope>
    <source>
        <strain evidence="3">HannoverDv2000</strain>
    </source>
</reference>
<proteinExistence type="predicted"/>
<organism evidence="2 3">
    <name type="scientific">Dictyocaulus viviparus</name>
    <name type="common">Bovine lungworm</name>
    <dbReference type="NCBI Taxonomy" id="29172"/>
    <lineage>
        <taxon>Eukaryota</taxon>
        <taxon>Metazoa</taxon>
        <taxon>Ecdysozoa</taxon>
        <taxon>Nematoda</taxon>
        <taxon>Chromadorea</taxon>
        <taxon>Rhabditida</taxon>
        <taxon>Rhabditina</taxon>
        <taxon>Rhabditomorpha</taxon>
        <taxon>Strongyloidea</taxon>
        <taxon>Metastrongylidae</taxon>
        <taxon>Dictyocaulus</taxon>
    </lineage>
</organism>
<feature type="transmembrane region" description="Helical" evidence="1">
    <location>
        <begin position="40"/>
        <end position="64"/>
    </location>
</feature>
<keyword evidence="3" id="KW-1185">Reference proteome</keyword>